<dbReference type="Proteomes" id="UP000197138">
    <property type="component" value="Unassembled WGS sequence"/>
</dbReference>
<name>A0A218VQW5_PUNGR</name>
<proteinExistence type="predicted"/>
<protein>
    <submittedName>
        <fullName evidence="1">Uncharacterized protein</fullName>
    </submittedName>
</protein>
<comment type="caution">
    <text evidence="1">The sequence shown here is derived from an EMBL/GenBank/DDBJ whole genome shotgun (WGS) entry which is preliminary data.</text>
</comment>
<dbReference type="AlphaFoldDB" id="A0A218VQW5"/>
<accession>A0A218VQW5</accession>
<organism evidence="1 2">
    <name type="scientific">Punica granatum</name>
    <name type="common">Pomegranate</name>
    <dbReference type="NCBI Taxonomy" id="22663"/>
    <lineage>
        <taxon>Eukaryota</taxon>
        <taxon>Viridiplantae</taxon>
        <taxon>Streptophyta</taxon>
        <taxon>Embryophyta</taxon>
        <taxon>Tracheophyta</taxon>
        <taxon>Spermatophyta</taxon>
        <taxon>Magnoliopsida</taxon>
        <taxon>eudicotyledons</taxon>
        <taxon>Gunneridae</taxon>
        <taxon>Pentapetalae</taxon>
        <taxon>rosids</taxon>
        <taxon>malvids</taxon>
        <taxon>Myrtales</taxon>
        <taxon>Lythraceae</taxon>
        <taxon>Punica</taxon>
    </lineage>
</organism>
<evidence type="ECO:0000313" key="1">
    <source>
        <dbReference type="EMBL" id="OWM62598.1"/>
    </source>
</evidence>
<reference evidence="2" key="1">
    <citation type="journal article" date="2017" name="Plant J.">
        <title>The pomegranate (Punica granatum L.) genome and the genomics of punicalagin biosynthesis.</title>
        <authorList>
            <person name="Qin G."/>
            <person name="Xu C."/>
            <person name="Ming R."/>
            <person name="Tang H."/>
            <person name="Guyot R."/>
            <person name="Kramer E.M."/>
            <person name="Hu Y."/>
            <person name="Yi X."/>
            <person name="Qi Y."/>
            <person name="Xu X."/>
            <person name="Gao Z."/>
            <person name="Pan H."/>
            <person name="Jian J."/>
            <person name="Tian Y."/>
            <person name="Yue Z."/>
            <person name="Xu Y."/>
        </authorList>
    </citation>
    <scope>NUCLEOTIDE SEQUENCE [LARGE SCALE GENOMIC DNA]</scope>
    <source>
        <strain evidence="2">cv. Dabenzi</strain>
    </source>
</reference>
<evidence type="ECO:0000313" key="2">
    <source>
        <dbReference type="Proteomes" id="UP000197138"/>
    </source>
</evidence>
<gene>
    <name evidence="1" type="ORF">CDL15_Pgr000017</name>
</gene>
<sequence>MQAHGNKRKNWCEFQSSQCLKDYLYVLPSLCRYVMITGDSSLVVDAKHRKAAYPISVKDTMLRIFQMLGSILLKATTISCEVFEVADSFYNSY</sequence>
<dbReference type="EMBL" id="MTKT01016289">
    <property type="protein sequence ID" value="OWM62598.1"/>
    <property type="molecule type" value="Genomic_DNA"/>
</dbReference>